<dbReference type="Gene3D" id="1.25.40.180">
    <property type="match status" value="1"/>
</dbReference>
<sequence length="2328" mass="260812">MSFDNPSSFAQWQSSIASSSDKQTQPRQPKPAQSPWGQIPSNASSRRGLTPLATSNLTSNTSAGTRREQKLGDSDLYTSSVSPSLGNFPPLLASSQSRFGSRRGTPPGSSHSNSPVPALQAGAPQSQGFQHRSVTSPRSRTLTPSQPSASGAAGTFSSQPGPGAGGGGAYSRSGAYSPSLTGPGISSPSSLNFERSPSISSNLSAAPTGPSSLSKISATQILLLLDTINEREGKAKWDSKAEKIRNLLDSNGMEVFAQFFRRTVILNAAAIFSGAKDFDQGSYKLLRQELDKVLWDPEQAYKIAEAIDTSKEDFFRDFDLVTFLQHFFVDTLPQVIIAIAFTKCARVDLRTKAENFLAGFGQTSLRTLADSRGNPQAYSAENVCAVIEYYALAAETTSQQQKIDLWTALSTRYASVKPEQFSAVLTSSQLLRITSEARQIARGLQRHGPRATASKQAAQDFLGSFDPATITELEIANALLFLLFSYNQQYDLASFVAAAQTKQLDWNVMIMGFDIADLRLRRNMFPRLFNALLPVALEQPQFDIQKLWGGHWNNPDTQISFLGGFLSSSPKEVQVSRIPGFKPSLSLDEFPKLSADMRRQLEVELEGPYGSAEACDTIFRVVLAPGPTPDGEDRLDILHDVYQNHAAIFLLFLSRINAKPWCADQEKFIAECFSLFLEKQRSDYRMVLETLAAHNHQFLFDLCHLVFQLDPRQTEVVYERAEEFGWTDDFLKHWSNPLALDIACIRHKVQPGFDLDKYISEAGDGQSNLGMILCKYLRIKADDEFRVQRGESAPQSVPLSLRTVHTLLEKLEDHLDNRELVEAAQTTCLQTYPRLMNYGAGFDDILEKSSEEKGNKLPEAIDKQMSELFGRMYRSELSIRDMINEMRKYKTSRDPDQQDLFCCIVHGLFDEYVCYNEYPEDALEKTALLFGSVIKYKLLPSIPRDFGLALILRAVRENEPDSLMHRFGVEALLQISDQLAEWPGLCSLLLQEPSLQHPEILQRAEEGLRAQQAAGNGLGTNGIGTSHGVNVEEHAKVDAGRGFRALHADPPPAGAHFRDPDQKVQEKILFVINNLSKDNMSSKLADLKESLSPEHYQWFASYLVEQRARLEPNNQEMYFQLISTLNDNLLMSEIIRETYVSIVKMMSADSTVKSATERSHLKNLGGWLGSLTLAQDKPIRHRNIYFVDLLVEGYETQRLIIVIPFTCKVLAQGANSMVFKPPNPWLMEIIHVLVELYHFAELKLNLKFEIEVLCKDLKLDFKKLEPATLIRDRPQTDDELTNVSALPDGLENFDDLSLNGAITRGVRERLTAPEIMATLPNLEEVLKYPPASGSPAEQAMVKNIIYCAFDQAIQEIIAPVVERSITIASISTKELVAKDYALEPDPEKYRNAAIQMVKSLAGSLALVTCKEPLRLSISNYIRRPVQDDLPEHLLPEGAILMCVNDNLDVACSFVEQAAEQHAIPEIERAIEAELEERRRFKAEGGNREFIPTGINRWSAWIPEPYKQTVGGLNEAQRAVYEDFDRRVHGMSANMSALSANQAPTPVTDASGRQIPDILQEPLTMPNLSTPADQPSLPHQSPLIQQENRMLAAMQQPRVNGFADALPPHERISILIEDIQKAARSSQATRLKELEKNSSIFQDFRQILIVLTSSTRPAADLLARQIAEKICSIFVSKPPQGSLEAEVLAFLLSKLCQLSELIVRDVLRWMSANEDLLLANSNVVVALVTVGLMEFARVDVAIASMLMSRNTHGLQVLSDMLDQTLFTSEPTALRADFANSLIAMSTWMKEQEDLPIANEISQKLSAHGIPQLVSVELNDKAKAKQEQLRYIFDEWVTIFENIGVNEGTCAAFLTELHKDQIVSNTEDLTEFLRLCVDACIECYDREAQSVRGSVDVAFSHADALARLVIMMVKYHGDTNGAVQFSKGPYMETLLTILVLILNHHQNMRGVGFHQRLFNRLFANMLYEYSAARLDETPEHADLMLAFAHCFKSLQPSWFPSFTYGWYSLIVHRVFVSGMLRPNNHAGWDAYRELIGLMLLYISELSKTPGLDLLNLDLYKGTLRNILVLLHDYPEFLCENHTYFCSRISYEIPQLRNLILTAKPSAYHDLPDPMTPGLKIERLDEMKRHPILAHDYDAPLQREQLKDIITEVLRKTVDVEVGLKKITTVLQGEELPSSALAPAKSVEIINALVPYVGQDALSGSPGRFEPNSMPVVFLSRLLGAFSFENRYKLLNAIADQIRYPNSHTDFFCKLMLHLWGTGNVDEQQRDFREQICRVVYERLSVARPHVWGMTILFIELQQNATYGFWDAVAQDANVQQRLQQAMRTTH</sequence>
<dbReference type="InterPro" id="IPR024557">
    <property type="entry name" value="CNOT1_dom_4"/>
</dbReference>
<evidence type="ECO:0000256" key="3">
    <source>
        <dbReference type="ARBA" id="ARBA00023015"/>
    </source>
</evidence>
<feature type="domain" description="CCR4-Not complex component Not1 C-terminal" evidence="9">
    <location>
        <begin position="1974"/>
        <end position="2321"/>
    </location>
</feature>
<feature type="domain" description="CCR4-NOT transcription complex subunit 1" evidence="10">
    <location>
        <begin position="1341"/>
        <end position="1480"/>
    </location>
</feature>
<proteinExistence type="predicted"/>
<feature type="compositionally biased region" description="Low complexity" evidence="8">
    <location>
        <begin position="170"/>
        <end position="179"/>
    </location>
</feature>
<evidence type="ECO:0000256" key="5">
    <source>
        <dbReference type="ARBA" id="ARBA00023242"/>
    </source>
</evidence>
<dbReference type="Pfam" id="PF16418">
    <property type="entry name" value="CNOT1_HEAT"/>
    <property type="match status" value="1"/>
</dbReference>
<dbReference type="GO" id="GO:0000289">
    <property type="term" value="P:nuclear-transcribed mRNA poly(A) tail shortening"/>
    <property type="evidence" value="ECO:0007669"/>
    <property type="project" value="UniProtKB-ARBA"/>
</dbReference>
<evidence type="ECO:0000256" key="7">
    <source>
        <dbReference type="ARBA" id="ARBA00074459"/>
    </source>
</evidence>
<comment type="subcellular location">
    <subcellularLocation>
        <location evidence="1">Nucleus</location>
    </subcellularLocation>
</comment>
<dbReference type="GO" id="GO:0017148">
    <property type="term" value="P:negative regulation of translation"/>
    <property type="evidence" value="ECO:0007669"/>
    <property type="project" value="InterPro"/>
</dbReference>
<keyword evidence="4" id="KW-0804">Transcription</keyword>
<gene>
    <name evidence="14" type="primary">CDC39</name>
    <name evidence="14" type="ORF">HRR80_000985</name>
</gene>
<protein>
    <recommendedName>
        <fullName evidence="7">General negative regulator of transcription subunit 1</fullName>
    </recommendedName>
</protein>
<evidence type="ECO:0000259" key="9">
    <source>
        <dbReference type="Pfam" id="PF04054"/>
    </source>
</evidence>
<evidence type="ECO:0000259" key="10">
    <source>
        <dbReference type="Pfam" id="PF12842"/>
    </source>
</evidence>
<dbReference type="GO" id="GO:0005634">
    <property type="term" value="C:nucleus"/>
    <property type="evidence" value="ECO:0007669"/>
    <property type="project" value="UniProtKB-SubCell"/>
</dbReference>
<feature type="domain" description="CCR4-NOT transcription complex subunit 1 TTP binding" evidence="12">
    <location>
        <begin position="847"/>
        <end position="1012"/>
    </location>
</feature>
<feature type="domain" description="CCR4-NOT transcription complex subunit 1 CAF1-binding" evidence="11">
    <location>
        <begin position="1057"/>
        <end position="1277"/>
    </location>
</feature>
<dbReference type="EMBL" id="JAJGCB010000001">
    <property type="protein sequence ID" value="KAJ8996254.1"/>
    <property type="molecule type" value="Genomic_DNA"/>
</dbReference>
<feature type="region of interest" description="Disordered" evidence="8">
    <location>
        <begin position="1"/>
        <end position="212"/>
    </location>
</feature>
<comment type="caution">
    <text evidence="14">The sequence shown here is derived from an EMBL/GenBank/DDBJ whole genome shotgun (WGS) entry which is preliminary data.</text>
</comment>
<evidence type="ECO:0000256" key="1">
    <source>
        <dbReference type="ARBA" id="ARBA00004123"/>
    </source>
</evidence>
<dbReference type="InterPro" id="IPR007196">
    <property type="entry name" value="CCR4-Not_Not1_C"/>
</dbReference>
<evidence type="ECO:0000313" key="15">
    <source>
        <dbReference type="Proteomes" id="UP001161757"/>
    </source>
</evidence>
<feature type="domain" description="CCR4-NOT transcription complex subunit 1 HEAT repeat" evidence="13">
    <location>
        <begin position="667"/>
        <end position="812"/>
    </location>
</feature>
<feature type="compositionally biased region" description="Polar residues" evidence="8">
    <location>
        <begin position="76"/>
        <end position="85"/>
    </location>
</feature>
<dbReference type="GO" id="GO:0030015">
    <property type="term" value="C:CCR4-NOT core complex"/>
    <property type="evidence" value="ECO:0007669"/>
    <property type="project" value="InterPro"/>
</dbReference>
<feature type="compositionally biased region" description="Polar residues" evidence="8">
    <location>
        <begin position="184"/>
        <end position="212"/>
    </location>
</feature>
<evidence type="ECO:0000256" key="4">
    <source>
        <dbReference type="ARBA" id="ARBA00023163"/>
    </source>
</evidence>
<dbReference type="PANTHER" id="PTHR13162">
    <property type="entry name" value="CCR4-NOT TRANSCRIPTION COMPLEX"/>
    <property type="match status" value="1"/>
</dbReference>
<comment type="function">
    <text evidence="6">Acts as a component of the CCR4-NOT core complex, which in the nucleus seems to be a general transcription factor, and in the cytoplasm the major mRNA deadenylase involved in mRNA turnover. The NOT protein subcomplex negatively regulates the basal and activated transcription of many genes. Preferentially affects TC-type TATA element-dependent transcription. Could directly or indirectly inhibit component(s) of the general transcription machinery.</text>
</comment>
<evidence type="ECO:0000259" key="13">
    <source>
        <dbReference type="Pfam" id="PF16418"/>
    </source>
</evidence>
<dbReference type="Pfam" id="PF04054">
    <property type="entry name" value="Not1"/>
    <property type="match status" value="1"/>
</dbReference>
<feature type="compositionally biased region" description="Polar residues" evidence="8">
    <location>
        <begin position="35"/>
        <end position="64"/>
    </location>
</feature>
<reference evidence="14" key="1">
    <citation type="submission" date="2023-01" db="EMBL/GenBank/DDBJ databases">
        <title>Exophiala dermititidis isolated from Cystic Fibrosis Patient.</title>
        <authorList>
            <person name="Kurbessoian T."/>
            <person name="Crocker A."/>
            <person name="Murante D."/>
            <person name="Hogan D.A."/>
            <person name="Stajich J.E."/>
        </authorList>
    </citation>
    <scope>NUCLEOTIDE SEQUENCE</scope>
    <source>
        <strain evidence="14">Ex8</strain>
    </source>
</reference>
<dbReference type="InterPro" id="IPR032193">
    <property type="entry name" value="CNOT1_TTP_bind"/>
</dbReference>
<dbReference type="GO" id="GO:0000932">
    <property type="term" value="C:P-body"/>
    <property type="evidence" value="ECO:0007669"/>
    <property type="project" value="TreeGrafter"/>
</dbReference>
<evidence type="ECO:0000259" key="11">
    <source>
        <dbReference type="Pfam" id="PF16415"/>
    </source>
</evidence>
<keyword evidence="2" id="KW-0678">Repressor</keyword>
<dbReference type="InterPro" id="IPR040398">
    <property type="entry name" value="Not1"/>
</dbReference>
<dbReference type="Gene3D" id="1.25.40.790">
    <property type="match status" value="1"/>
</dbReference>
<dbReference type="Gene3D" id="1.25.40.840">
    <property type="entry name" value="CCR4-NOT transcription complex subunit 1 TTP binding domain"/>
    <property type="match status" value="1"/>
</dbReference>
<evidence type="ECO:0000256" key="8">
    <source>
        <dbReference type="SAM" id="MobiDB-lite"/>
    </source>
</evidence>
<name>A0AAN6IYT7_EXODE</name>
<evidence type="ECO:0000313" key="14">
    <source>
        <dbReference type="EMBL" id="KAJ8996254.1"/>
    </source>
</evidence>
<keyword evidence="5" id="KW-0539">Nucleus</keyword>
<feature type="compositionally biased region" description="Polar residues" evidence="8">
    <location>
        <begin position="1"/>
        <end position="27"/>
    </location>
</feature>
<dbReference type="InterPro" id="IPR032194">
    <property type="entry name" value="CNOT1_HEAT"/>
</dbReference>
<dbReference type="CDD" id="cd20710">
    <property type="entry name" value="NOT1_connector"/>
    <property type="match status" value="1"/>
</dbReference>
<keyword evidence="3" id="KW-0805">Transcription regulation</keyword>
<dbReference type="Gene3D" id="1.25.40.800">
    <property type="match status" value="1"/>
</dbReference>
<evidence type="ECO:0000259" key="12">
    <source>
        <dbReference type="Pfam" id="PF16417"/>
    </source>
</evidence>
<accession>A0AAN6IYT7</accession>
<feature type="compositionally biased region" description="Polar residues" evidence="8">
    <location>
        <begin position="123"/>
        <end position="149"/>
    </location>
</feature>
<dbReference type="Pfam" id="PF16417">
    <property type="entry name" value="CNOT1_TTP_bind"/>
    <property type="match status" value="1"/>
</dbReference>
<organism evidence="14 15">
    <name type="scientific">Exophiala dermatitidis</name>
    <name type="common">Black yeast-like fungus</name>
    <name type="synonym">Wangiella dermatitidis</name>
    <dbReference type="NCBI Taxonomy" id="5970"/>
    <lineage>
        <taxon>Eukaryota</taxon>
        <taxon>Fungi</taxon>
        <taxon>Dikarya</taxon>
        <taxon>Ascomycota</taxon>
        <taxon>Pezizomycotina</taxon>
        <taxon>Eurotiomycetes</taxon>
        <taxon>Chaetothyriomycetidae</taxon>
        <taxon>Chaetothyriales</taxon>
        <taxon>Herpotrichiellaceae</taxon>
        <taxon>Exophiala</taxon>
    </lineage>
</organism>
<dbReference type="Proteomes" id="UP001161757">
    <property type="component" value="Unassembled WGS sequence"/>
</dbReference>
<dbReference type="FunFam" id="1.25.40.180:FF:000012">
    <property type="entry name" value="Ccr4-Not transcription complex subunit"/>
    <property type="match status" value="1"/>
</dbReference>
<dbReference type="Pfam" id="PF12842">
    <property type="entry name" value="DUF3819"/>
    <property type="match status" value="1"/>
</dbReference>
<dbReference type="InterPro" id="IPR038535">
    <property type="entry name" value="CNOT1_TTP_bind_sf"/>
</dbReference>
<evidence type="ECO:0000256" key="6">
    <source>
        <dbReference type="ARBA" id="ARBA00059181"/>
    </source>
</evidence>
<dbReference type="InterPro" id="IPR032191">
    <property type="entry name" value="CNOT1_CAF1_bind"/>
</dbReference>
<dbReference type="Pfam" id="PF16415">
    <property type="entry name" value="CNOT1_CAF1_bind"/>
    <property type="match status" value="1"/>
</dbReference>
<evidence type="ECO:0000256" key="2">
    <source>
        <dbReference type="ARBA" id="ARBA00022491"/>
    </source>
</evidence>
<dbReference type="GO" id="GO:0060090">
    <property type="term" value="F:molecular adaptor activity"/>
    <property type="evidence" value="ECO:0007669"/>
    <property type="project" value="TreeGrafter"/>
</dbReference>
<dbReference type="PANTHER" id="PTHR13162:SF8">
    <property type="entry name" value="CCR4-NOT TRANSCRIPTION COMPLEX SUBUNIT 1"/>
    <property type="match status" value="1"/>
</dbReference>